<dbReference type="InterPro" id="IPR025411">
    <property type="entry name" value="DUF4136"/>
</dbReference>
<sequence length="205" mass="22703">MISAIQQHYRVAVALTTCLLLAACAGGPLRPDVDFKQDYNFSQVKKVGFYAKSGQVSGDNKMQLSDIQKDRINTALTQALQQKGFELVSDASEADMLLSWHLVTQFKTDVQSYSTPGMYGYNRYAMYNCWSCMGGHFGGSEVVSSNYTEGTFIVDMIDPELRKSVWRGTIQSRLKDSQLKDQESYNAAALSIFAAFPPGSTAIDQ</sequence>
<organism evidence="3 4">
    <name type="scientific">Sediminihaliea albiluteola</name>
    <dbReference type="NCBI Taxonomy" id="2758564"/>
    <lineage>
        <taxon>Bacteria</taxon>
        <taxon>Pseudomonadati</taxon>
        <taxon>Pseudomonadota</taxon>
        <taxon>Gammaproteobacteria</taxon>
        <taxon>Cellvibrionales</taxon>
        <taxon>Halieaceae</taxon>
        <taxon>Sediminihaliea</taxon>
    </lineage>
</organism>
<dbReference type="EMBL" id="JACFXU010000014">
    <property type="protein sequence ID" value="MBA6413317.1"/>
    <property type="molecule type" value="Genomic_DNA"/>
</dbReference>
<feature type="signal peptide" evidence="1">
    <location>
        <begin position="1"/>
        <end position="22"/>
    </location>
</feature>
<protein>
    <submittedName>
        <fullName evidence="3">DUF4136 domain-containing protein</fullName>
    </submittedName>
</protein>
<dbReference type="AlphaFoldDB" id="A0A7W2YJQ3"/>
<evidence type="ECO:0000313" key="3">
    <source>
        <dbReference type="EMBL" id="MBA6413317.1"/>
    </source>
</evidence>
<dbReference type="Gene3D" id="3.30.160.670">
    <property type="match status" value="1"/>
</dbReference>
<dbReference type="Proteomes" id="UP000539350">
    <property type="component" value="Unassembled WGS sequence"/>
</dbReference>
<evidence type="ECO:0000259" key="2">
    <source>
        <dbReference type="Pfam" id="PF13590"/>
    </source>
</evidence>
<evidence type="ECO:0000256" key="1">
    <source>
        <dbReference type="SAM" id="SignalP"/>
    </source>
</evidence>
<reference evidence="3 4" key="1">
    <citation type="submission" date="2020-07" db="EMBL/GenBank/DDBJ databases">
        <title>Halieaceae bacterium, F7430, whole genome shotgun sequencing project.</title>
        <authorList>
            <person name="Jiang S."/>
            <person name="Liu Z.W."/>
            <person name="Du Z.J."/>
        </authorList>
    </citation>
    <scope>NUCLEOTIDE SEQUENCE [LARGE SCALE GENOMIC DNA]</scope>
    <source>
        <strain evidence="3 4">F7430</strain>
    </source>
</reference>
<name>A0A7W2YJQ3_9GAMM</name>
<keyword evidence="1" id="KW-0732">Signal</keyword>
<dbReference type="RefSeq" id="WP_182172310.1">
    <property type="nucleotide sequence ID" value="NZ_JACFXU010000014.1"/>
</dbReference>
<keyword evidence="4" id="KW-1185">Reference proteome</keyword>
<feature type="chain" id="PRO_5030517249" evidence="1">
    <location>
        <begin position="23"/>
        <end position="205"/>
    </location>
</feature>
<dbReference type="Pfam" id="PF13590">
    <property type="entry name" value="DUF4136"/>
    <property type="match status" value="1"/>
</dbReference>
<proteinExistence type="predicted"/>
<gene>
    <name evidence="3" type="ORF">H2508_09365</name>
</gene>
<accession>A0A7W2YJQ3</accession>
<comment type="caution">
    <text evidence="3">The sequence shown here is derived from an EMBL/GenBank/DDBJ whole genome shotgun (WGS) entry which is preliminary data.</text>
</comment>
<feature type="domain" description="DUF4136" evidence="2">
    <location>
        <begin position="33"/>
        <end position="198"/>
    </location>
</feature>
<evidence type="ECO:0000313" key="4">
    <source>
        <dbReference type="Proteomes" id="UP000539350"/>
    </source>
</evidence>